<dbReference type="AlphaFoldDB" id="A0AAN8PN29"/>
<keyword evidence="2" id="KW-1185">Reference proteome</keyword>
<protein>
    <submittedName>
        <fullName evidence="1">Uncharacterized protein</fullName>
    </submittedName>
</protein>
<sequence>MYARDYAQKLQSEEITNVIDKNVRRWIIEGGDNRKILFLHSYPHIPQVILNAEEKKAFTCLPNYHKQITRFHEAVESSDYETTRCLLDVIDGRVIGILGTCLADSKRLVSNSCHLIN</sequence>
<evidence type="ECO:0000313" key="1">
    <source>
        <dbReference type="EMBL" id="KAK6178228.1"/>
    </source>
</evidence>
<name>A0AAN8PN29_PATCE</name>
<dbReference type="EMBL" id="JAZGQO010000009">
    <property type="protein sequence ID" value="KAK6178228.1"/>
    <property type="molecule type" value="Genomic_DNA"/>
</dbReference>
<proteinExistence type="predicted"/>
<evidence type="ECO:0000313" key="2">
    <source>
        <dbReference type="Proteomes" id="UP001347796"/>
    </source>
</evidence>
<accession>A0AAN8PN29</accession>
<organism evidence="1 2">
    <name type="scientific">Patella caerulea</name>
    <name type="common">Rayed Mediterranean limpet</name>
    <dbReference type="NCBI Taxonomy" id="87958"/>
    <lineage>
        <taxon>Eukaryota</taxon>
        <taxon>Metazoa</taxon>
        <taxon>Spiralia</taxon>
        <taxon>Lophotrochozoa</taxon>
        <taxon>Mollusca</taxon>
        <taxon>Gastropoda</taxon>
        <taxon>Patellogastropoda</taxon>
        <taxon>Patelloidea</taxon>
        <taxon>Patellidae</taxon>
        <taxon>Patella</taxon>
    </lineage>
</organism>
<dbReference type="Proteomes" id="UP001347796">
    <property type="component" value="Unassembled WGS sequence"/>
</dbReference>
<reference evidence="1 2" key="1">
    <citation type="submission" date="2024-01" db="EMBL/GenBank/DDBJ databases">
        <title>The genome of the rayed Mediterranean limpet Patella caerulea (Linnaeus, 1758).</title>
        <authorList>
            <person name="Anh-Thu Weber A."/>
            <person name="Halstead-Nussloch G."/>
        </authorList>
    </citation>
    <scope>NUCLEOTIDE SEQUENCE [LARGE SCALE GENOMIC DNA]</scope>
    <source>
        <strain evidence="1">AATW-2023a</strain>
        <tissue evidence="1">Whole specimen</tissue>
    </source>
</reference>
<gene>
    <name evidence="1" type="ORF">SNE40_013037</name>
</gene>
<comment type="caution">
    <text evidence="1">The sequence shown here is derived from an EMBL/GenBank/DDBJ whole genome shotgun (WGS) entry which is preliminary data.</text>
</comment>